<evidence type="ECO:0000313" key="9">
    <source>
        <dbReference type="Proteomes" id="UP000638986"/>
    </source>
</evidence>
<protein>
    <recommendedName>
        <fullName evidence="3">Probable chemoreceptor glutamine deamidase CheD</fullName>
        <ecNumber evidence="3">3.5.1.44</ecNumber>
    </recommendedName>
</protein>
<proteinExistence type="inferred from homology"/>
<dbReference type="RefSeq" id="WP_010798847.1">
    <property type="nucleotide sequence ID" value="NZ_CP044085.1"/>
</dbReference>
<dbReference type="AlphaFoldDB" id="A0A2X2D732"/>
<dbReference type="EMBL" id="UAUF01000015">
    <property type="protein sequence ID" value="SPZ16547.1"/>
    <property type="molecule type" value="Genomic_DNA"/>
</dbReference>
<keyword evidence="8" id="KW-1185">Reference proteome</keyword>
<name>A0A2X2D732_PSELU</name>
<dbReference type="Gene3D" id="3.30.1330.200">
    <property type="match status" value="1"/>
</dbReference>
<evidence type="ECO:0000313" key="6">
    <source>
        <dbReference type="EMBL" id="SPZ16547.1"/>
    </source>
</evidence>
<organism evidence="6 7">
    <name type="scientific">Pseudomonas luteola</name>
    <dbReference type="NCBI Taxonomy" id="47886"/>
    <lineage>
        <taxon>Bacteria</taxon>
        <taxon>Pseudomonadati</taxon>
        <taxon>Pseudomonadota</taxon>
        <taxon>Gammaproteobacteria</taxon>
        <taxon>Pseudomonadales</taxon>
        <taxon>Pseudomonadaceae</taxon>
        <taxon>Pseudomonas</taxon>
    </lineage>
</organism>
<dbReference type="PANTHER" id="PTHR35147">
    <property type="entry name" value="CHEMORECEPTOR GLUTAMINE DEAMIDASE CHED-RELATED"/>
    <property type="match status" value="1"/>
</dbReference>
<dbReference type="InterPro" id="IPR038592">
    <property type="entry name" value="CheD-like_sf"/>
</dbReference>
<evidence type="ECO:0000256" key="1">
    <source>
        <dbReference type="ARBA" id="ARBA00022500"/>
    </source>
</evidence>
<evidence type="ECO:0000256" key="2">
    <source>
        <dbReference type="ARBA" id="ARBA00022801"/>
    </source>
</evidence>
<dbReference type="InterPro" id="IPR011324">
    <property type="entry name" value="Cytotoxic_necrot_fac-like_cat"/>
</dbReference>
<comment type="catalytic activity">
    <reaction evidence="3">
        <text>L-glutaminyl-[protein] + H2O = L-glutamyl-[protein] + NH4(+)</text>
        <dbReference type="Rhea" id="RHEA:16441"/>
        <dbReference type="Rhea" id="RHEA-COMP:10207"/>
        <dbReference type="Rhea" id="RHEA-COMP:10208"/>
        <dbReference type="ChEBI" id="CHEBI:15377"/>
        <dbReference type="ChEBI" id="CHEBI:28938"/>
        <dbReference type="ChEBI" id="CHEBI:29973"/>
        <dbReference type="ChEBI" id="CHEBI:30011"/>
        <dbReference type="EC" id="3.5.1.44"/>
    </reaction>
</comment>
<evidence type="ECO:0000256" key="3">
    <source>
        <dbReference type="HAMAP-Rule" id="MF_01440"/>
    </source>
</evidence>
<dbReference type="CDD" id="cd16352">
    <property type="entry name" value="CheD"/>
    <property type="match status" value="1"/>
</dbReference>
<dbReference type="SUPFAM" id="SSF64438">
    <property type="entry name" value="CNF1/YfiH-like putative cysteine hydrolases"/>
    <property type="match status" value="1"/>
</dbReference>
<evidence type="ECO:0000313" key="7">
    <source>
        <dbReference type="Proteomes" id="UP000250443"/>
    </source>
</evidence>
<dbReference type="Proteomes" id="UP000638986">
    <property type="component" value="Unassembled WGS sequence"/>
</dbReference>
<reference evidence="5 9" key="3">
    <citation type="submission" date="2020-11" db="EMBL/GenBank/DDBJ databases">
        <title>Enhanced detection system for hospital associated transmission using whole genome sequencing surveillance.</title>
        <authorList>
            <person name="Harrison L.H."/>
            <person name="Van Tyne D."/>
            <person name="Marsh J.W."/>
            <person name="Griffith M.P."/>
            <person name="Snyder D.J."/>
            <person name="Cooper V.S."/>
            <person name="Mustapha M."/>
        </authorList>
    </citation>
    <scope>NUCLEOTIDE SEQUENCE [LARGE SCALE GENOMIC DNA]</scope>
    <source>
        <strain evidence="5 9">PSB00013</strain>
    </source>
</reference>
<comment type="function">
    <text evidence="3">Probably deamidates glutamine residues to glutamate on methyl-accepting chemotaxis receptors (MCPs), playing an important role in chemotaxis.</text>
</comment>
<dbReference type="Proteomes" id="UP000626180">
    <property type="component" value="Unassembled WGS sequence"/>
</dbReference>
<dbReference type="HAMAP" id="MF_01440">
    <property type="entry name" value="CheD"/>
    <property type="match status" value="1"/>
</dbReference>
<comment type="similarity">
    <text evidence="3">Belongs to the CheD family.</text>
</comment>
<dbReference type="PANTHER" id="PTHR35147:SF3">
    <property type="entry name" value="CHEMORECEPTOR GLUTAMINE DEAMIDASE CHED 1-RELATED"/>
    <property type="match status" value="1"/>
</dbReference>
<keyword evidence="1 3" id="KW-0145">Chemotaxis</keyword>
<sequence length="173" mass="19164">MPEPTKIKDVYLKPGELHFGGADTRIRTLLGSCVALVFWHPQRQLGGMCHYLLPTRSKGHKVSDRLDGHYGDEALALLLQAIQMSGTQPSEFTLRVFGGGNMFPGIARNEKDHIGLQNVKAAKRLLQAHGLVCSASHVEGIGHRRLSFSIWDGEVKLEQSPPVQAPPRQRDRL</sequence>
<dbReference type="EC" id="3.5.1.44" evidence="3"/>
<dbReference type="Proteomes" id="UP000250443">
    <property type="component" value="Unassembled WGS sequence"/>
</dbReference>
<evidence type="ECO:0000313" key="4">
    <source>
        <dbReference type="EMBL" id="MBF8641481.1"/>
    </source>
</evidence>
<evidence type="ECO:0000313" key="8">
    <source>
        <dbReference type="Proteomes" id="UP000626180"/>
    </source>
</evidence>
<dbReference type="Pfam" id="PF03975">
    <property type="entry name" value="CheD"/>
    <property type="match status" value="1"/>
</dbReference>
<dbReference type="GO" id="GO:0006935">
    <property type="term" value="P:chemotaxis"/>
    <property type="evidence" value="ECO:0007669"/>
    <property type="project" value="UniProtKB-UniRule"/>
</dbReference>
<reference evidence="6 7" key="1">
    <citation type="submission" date="2018-06" db="EMBL/GenBank/DDBJ databases">
        <authorList>
            <consortium name="Pathogen Informatics"/>
            <person name="Doyle S."/>
        </authorList>
    </citation>
    <scope>NUCLEOTIDE SEQUENCE [LARGE SCALE GENOMIC DNA]</scope>
    <source>
        <strain evidence="6 7">NCTC11842</strain>
    </source>
</reference>
<dbReference type="EMBL" id="JADTXM010000023">
    <property type="protein sequence ID" value="MBH3441597.1"/>
    <property type="molecule type" value="Genomic_DNA"/>
</dbReference>
<dbReference type="GO" id="GO:0050568">
    <property type="term" value="F:protein-glutamine glutaminase activity"/>
    <property type="evidence" value="ECO:0007669"/>
    <property type="project" value="UniProtKB-UniRule"/>
</dbReference>
<gene>
    <name evidence="3 6" type="primary">cheD</name>
    <name evidence="5" type="ORF">I5Q09_23210</name>
    <name evidence="4" type="ORF">IRZ65_12415</name>
    <name evidence="6" type="ORF">NCTC11842_05580</name>
</gene>
<dbReference type="EMBL" id="JADMCD010000005">
    <property type="protein sequence ID" value="MBF8641481.1"/>
    <property type="molecule type" value="Genomic_DNA"/>
</dbReference>
<dbReference type="InterPro" id="IPR005659">
    <property type="entry name" value="Chemorcpt_Glu_NH3ase_CheD"/>
</dbReference>
<reference evidence="4 8" key="2">
    <citation type="submission" date="2020-10" db="EMBL/GenBank/DDBJ databases">
        <title>Genome sequences of Pseudomonas isolates.</title>
        <authorList>
            <person name="Wessels L."/>
            <person name="Reich F."/>
            <person name="Hammerl J."/>
        </authorList>
    </citation>
    <scope>NUCLEOTIDE SEQUENCE [LARGE SCALE GENOMIC DNA]</scope>
    <source>
        <strain evidence="4 8">20-MO00624-0</strain>
    </source>
</reference>
<accession>A0A2X2D732</accession>
<keyword evidence="2 3" id="KW-0378">Hydrolase</keyword>
<evidence type="ECO:0000313" key="5">
    <source>
        <dbReference type="EMBL" id="MBH3441597.1"/>
    </source>
</evidence>